<dbReference type="PANTHER" id="PTHR35802">
    <property type="entry name" value="PROTEASE SYNTHASE AND SPORULATION PROTEIN PAI 2"/>
    <property type="match status" value="1"/>
</dbReference>
<dbReference type="InterPro" id="IPR012349">
    <property type="entry name" value="Split_barrel_FMN-bd"/>
</dbReference>
<dbReference type="Proteomes" id="UP000005824">
    <property type="component" value="Unassembled WGS sequence"/>
</dbReference>
<comment type="caution">
    <text evidence="1">The sequence shown here is derived from an EMBL/GenBank/DDBJ whole genome shotgun (WGS) entry which is preliminary data.</text>
</comment>
<reference evidence="1 2" key="1">
    <citation type="journal article" date="2011" name="J. Bacteriol.">
        <title>Genome sequence of Chthoniobacter flavus Ellin428, an aerobic heterotrophic soil bacterium.</title>
        <authorList>
            <person name="Kant R."/>
            <person name="van Passel M.W."/>
            <person name="Palva A."/>
            <person name="Lucas S."/>
            <person name="Lapidus A."/>
            <person name="Glavina Del Rio T."/>
            <person name="Dalin E."/>
            <person name="Tice H."/>
            <person name="Bruce D."/>
            <person name="Goodwin L."/>
            <person name="Pitluck S."/>
            <person name="Larimer F.W."/>
            <person name="Land M.L."/>
            <person name="Hauser L."/>
            <person name="Sangwan P."/>
            <person name="de Vos W.M."/>
            <person name="Janssen P.H."/>
            <person name="Smidt H."/>
        </authorList>
    </citation>
    <scope>NUCLEOTIDE SEQUENCE [LARGE SCALE GENOMIC DNA]</scope>
    <source>
        <strain evidence="1 2">Ellin428</strain>
    </source>
</reference>
<sequence>MYIPPAFRIEDKARLASFLREYSFATFITNDDATPFASHLPMLFRPDLGEHGTLIAHLARANPQWRHFAEGREALAIFHGPHAYISPTWYETAPAVPTWNYAVVHAYGIPKIFENRDRIAALLQETISVYESSFAQPWSGQLPVEYLDKMIHGVVAFEIPITRLEGKFKLGQNRSPEDVQGVFRALSQSASSNDRALAQFMAAEGHVKAAS</sequence>
<dbReference type="Pfam" id="PF04299">
    <property type="entry name" value="FMN_bind_2"/>
    <property type="match status" value="1"/>
</dbReference>
<organism evidence="1 2">
    <name type="scientific">Chthoniobacter flavus Ellin428</name>
    <dbReference type="NCBI Taxonomy" id="497964"/>
    <lineage>
        <taxon>Bacteria</taxon>
        <taxon>Pseudomonadati</taxon>
        <taxon>Verrucomicrobiota</taxon>
        <taxon>Spartobacteria</taxon>
        <taxon>Chthoniobacterales</taxon>
        <taxon>Chthoniobacteraceae</taxon>
        <taxon>Chthoniobacter</taxon>
    </lineage>
</organism>
<protein>
    <submittedName>
        <fullName evidence="1">FMN-binding negative transcriptional regulator</fullName>
    </submittedName>
</protein>
<proteinExistence type="predicted"/>
<dbReference type="PANTHER" id="PTHR35802:SF1">
    <property type="entry name" value="PROTEASE SYNTHASE AND SPORULATION PROTEIN PAI 2"/>
    <property type="match status" value="1"/>
</dbReference>
<dbReference type="InParanoid" id="B4CW31"/>
<dbReference type="STRING" id="497964.CfE428DRAFT_0868"/>
<dbReference type="PIRSF" id="PIRSF010372">
    <property type="entry name" value="PaiB"/>
    <property type="match status" value="1"/>
</dbReference>
<dbReference type="EMBL" id="ABVL01000002">
    <property type="protein sequence ID" value="EDY21623.1"/>
    <property type="molecule type" value="Genomic_DNA"/>
</dbReference>
<name>B4CW31_9BACT</name>
<accession>B4CW31</accession>
<evidence type="ECO:0000313" key="1">
    <source>
        <dbReference type="EMBL" id="EDY21623.1"/>
    </source>
</evidence>
<gene>
    <name evidence="1" type="ORF">CfE428DRAFT_0868</name>
</gene>
<dbReference type="Gene3D" id="2.30.110.10">
    <property type="entry name" value="Electron Transport, Fmn-binding Protein, Chain A"/>
    <property type="match status" value="1"/>
</dbReference>
<dbReference type="eggNOG" id="COG2808">
    <property type="taxonomic scope" value="Bacteria"/>
</dbReference>
<dbReference type="AlphaFoldDB" id="B4CW31"/>
<evidence type="ECO:0000313" key="2">
    <source>
        <dbReference type="Proteomes" id="UP000005824"/>
    </source>
</evidence>
<dbReference type="RefSeq" id="WP_006978195.1">
    <property type="nucleotide sequence ID" value="NZ_ABVL01000002.1"/>
</dbReference>
<dbReference type="InterPro" id="IPR007396">
    <property type="entry name" value="TR_PAI2-type"/>
</dbReference>
<keyword evidence="2" id="KW-1185">Reference proteome</keyword>
<dbReference type="SUPFAM" id="SSF50475">
    <property type="entry name" value="FMN-binding split barrel"/>
    <property type="match status" value="1"/>
</dbReference>